<evidence type="ECO:0000256" key="1">
    <source>
        <dbReference type="RuleBase" id="RU363044"/>
    </source>
</evidence>
<keyword evidence="1" id="KW-0227">DNA damage</keyword>
<proteinExistence type="inferred from homology"/>
<keyword evidence="1" id="KW-0547">Nucleotide-binding</keyword>
<feature type="domain" description="DNA helicase Pif1-like DEAD-box helicase" evidence="2">
    <location>
        <begin position="79"/>
        <end position="141"/>
    </location>
</feature>
<dbReference type="GO" id="GO:0016787">
    <property type="term" value="F:hydrolase activity"/>
    <property type="evidence" value="ECO:0007669"/>
    <property type="project" value="UniProtKB-KW"/>
</dbReference>
<evidence type="ECO:0000313" key="4">
    <source>
        <dbReference type="Proteomes" id="UP001454036"/>
    </source>
</evidence>
<keyword evidence="1" id="KW-0067">ATP-binding</keyword>
<comment type="cofactor">
    <cofactor evidence="1">
        <name>Mg(2+)</name>
        <dbReference type="ChEBI" id="CHEBI:18420"/>
    </cofactor>
</comment>
<sequence length="166" mass="18170">MAHDFRRSQELSKMGESEILQHVLRDINSTLESLGMTVNDYRVIECDFDTEDSERLTREIMAERGVAIPDSDLHALHELNLEQRIAFDKIFPVAVSGGGGAFFADGPGGTGKSFLYKVLPAHIRSLGKIAIIVATSGIVASGFTVVKGVRCQMSVQSSEAHLLRCY</sequence>
<dbReference type="InterPro" id="IPR027417">
    <property type="entry name" value="P-loop_NTPase"/>
</dbReference>
<evidence type="ECO:0000259" key="2">
    <source>
        <dbReference type="Pfam" id="PF05970"/>
    </source>
</evidence>
<dbReference type="AlphaFoldDB" id="A0AAV3PYW7"/>
<dbReference type="Gene3D" id="3.40.50.300">
    <property type="entry name" value="P-loop containing nucleotide triphosphate hydrolases"/>
    <property type="match status" value="1"/>
</dbReference>
<protein>
    <recommendedName>
        <fullName evidence="1">ATP-dependent DNA helicase</fullName>
        <ecNumber evidence="1">5.6.2.3</ecNumber>
    </recommendedName>
</protein>
<organism evidence="3 4">
    <name type="scientific">Lithospermum erythrorhizon</name>
    <name type="common">Purple gromwell</name>
    <name type="synonym">Lithospermum officinale var. erythrorhizon</name>
    <dbReference type="NCBI Taxonomy" id="34254"/>
    <lineage>
        <taxon>Eukaryota</taxon>
        <taxon>Viridiplantae</taxon>
        <taxon>Streptophyta</taxon>
        <taxon>Embryophyta</taxon>
        <taxon>Tracheophyta</taxon>
        <taxon>Spermatophyta</taxon>
        <taxon>Magnoliopsida</taxon>
        <taxon>eudicotyledons</taxon>
        <taxon>Gunneridae</taxon>
        <taxon>Pentapetalae</taxon>
        <taxon>asterids</taxon>
        <taxon>lamiids</taxon>
        <taxon>Boraginales</taxon>
        <taxon>Boraginaceae</taxon>
        <taxon>Boraginoideae</taxon>
        <taxon>Lithospermeae</taxon>
        <taxon>Lithospermum</taxon>
    </lineage>
</organism>
<evidence type="ECO:0000313" key="3">
    <source>
        <dbReference type="EMBL" id="GAA0156669.1"/>
    </source>
</evidence>
<dbReference type="GO" id="GO:0006310">
    <property type="term" value="P:DNA recombination"/>
    <property type="evidence" value="ECO:0007669"/>
    <property type="project" value="UniProtKB-KW"/>
</dbReference>
<dbReference type="SUPFAM" id="SSF52540">
    <property type="entry name" value="P-loop containing nucleoside triphosphate hydrolases"/>
    <property type="match status" value="1"/>
</dbReference>
<comment type="similarity">
    <text evidence="1">Belongs to the helicase family.</text>
</comment>
<keyword evidence="1" id="KW-0234">DNA repair</keyword>
<dbReference type="GO" id="GO:0043139">
    <property type="term" value="F:5'-3' DNA helicase activity"/>
    <property type="evidence" value="ECO:0007669"/>
    <property type="project" value="UniProtKB-EC"/>
</dbReference>
<dbReference type="Proteomes" id="UP001454036">
    <property type="component" value="Unassembled WGS sequence"/>
</dbReference>
<keyword evidence="4" id="KW-1185">Reference proteome</keyword>
<comment type="caution">
    <text evidence="3">The sequence shown here is derived from an EMBL/GenBank/DDBJ whole genome shotgun (WGS) entry which is preliminary data.</text>
</comment>
<dbReference type="EMBL" id="BAABME010019280">
    <property type="protein sequence ID" value="GAA0156669.1"/>
    <property type="molecule type" value="Genomic_DNA"/>
</dbReference>
<dbReference type="PANTHER" id="PTHR10492:SF57">
    <property type="entry name" value="ATP-DEPENDENT DNA HELICASE"/>
    <property type="match status" value="1"/>
</dbReference>
<comment type="catalytic activity">
    <reaction evidence="1">
        <text>ATP + H2O = ADP + phosphate + H(+)</text>
        <dbReference type="Rhea" id="RHEA:13065"/>
        <dbReference type="ChEBI" id="CHEBI:15377"/>
        <dbReference type="ChEBI" id="CHEBI:15378"/>
        <dbReference type="ChEBI" id="CHEBI:30616"/>
        <dbReference type="ChEBI" id="CHEBI:43474"/>
        <dbReference type="ChEBI" id="CHEBI:456216"/>
        <dbReference type="EC" id="5.6.2.3"/>
    </reaction>
</comment>
<dbReference type="GO" id="GO:0000723">
    <property type="term" value="P:telomere maintenance"/>
    <property type="evidence" value="ECO:0007669"/>
    <property type="project" value="InterPro"/>
</dbReference>
<keyword evidence="1" id="KW-0347">Helicase</keyword>
<dbReference type="InterPro" id="IPR010285">
    <property type="entry name" value="DNA_helicase_pif1-like_DEAD"/>
</dbReference>
<dbReference type="GO" id="GO:0006281">
    <property type="term" value="P:DNA repair"/>
    <property type="evidence" value="ECO:0007669"/>
    <property type="project" value="UniProtKB-KW"/>
</dbReference>
<accession>A0AAV3PYW7</accession>
<dbReference type="Pfam" id="PF05970">
    <property type="entry name" value="PIF1"/>
    <property type="match status" value="1"/>
</dbReference>
<dbReference type="GO" id="GO:0005524">
    <property type="term" value="F:ATP binding"/>
    <property type="evidence" value="ECO:0007669"/>
    <property type="project" value="UniProtKB-KW"/>
</dbReference>
<dbReference type="EC" id="5.6.2.3" evidence="1"/>
<reference evidence="3 4" key="1">
    <citation type="submission" date="2024-01" db="EMBL/GenBank/DDBJ databases">
        <title>The complete chloroplast genome sequence of Lithospermum erythrorhizon: insights into the phylogenetic relationship among Boraginaceae species and the maternal lineages of purple gromwells.</title>
        <authorList>
            <person name="Okada T."/>
            <person name="Watanabe K."/>
        </authorList>
    </citation>
    <scope>NUCLEOTIDE SEQUENCE [LARGE SCALE GENOMIC DNA]</scope>
</reference>
<name>A0AAV3PYW7_LITER</name>
<keyword evidence="1" id="KW-0378">Hydrolase</keyword>
<gene>
    <name evidence="3" type="ORF">LIER_38316</name>
</gene>
<keyword evidence="1" id="KW-0233">DNA recombination</keyword>
<dbReference type="PANTHER" id="PTHR10492">
    <property type="match status" value="1"/>
</dbReference>